<evidence type="ECO:0000313" key="9">
    <source>
        <dbReference type="Proteomes" id="UP000748756"/>
    </source>
</evidence>
<gene>
    <name evidence="8" type="primary">PHO81_1</name>
    <name evidence="8" type="ORF">BG015_000044</name>
</gene>
<comment type="caution">
    <text evidence="8">The sequence shown here is derived from an EMBL/GenBank/DDBJ whole genome shotgun (WGS) entry which is preliminary data.</text>
</comment>
<feature type="region of interest" description="Disordered" evidence="5">
    <location>
        <begin position="274"/>
        <end position="300"/>
    </location>
</feature>
<dbReference type="SUPFAM" id="SSF51695">
    <property type="entry name" value="PLC-like phosphodiesterases"/>
    <property type="match status" value="1"/>
</dbReference>
<dbReference type="PROSITE" id="PS51382">
    <property type="entry name" value="SPX"/>
    <property type="match status" value="1"/>
</dbReference>
<dbReference type="AlphaFoldDB" id="A0A9P5S780"/>
<dbReference type="OrthoDB" id="1577640at2759"/>
<dbReference type="PROSITE" id="PS50297">
    <property type="entry name" value="ANK_REP_REGION"/>
    <property type="match status" value="3"/>
</dbReference>
<keyword evidence="1" id="KW-0677">Repeat</keyword>
<keyword evidence="3 4" id="KW-0040">ANK repeat</keyword>
<feature type="repeat" description="ANK" evidence="4">
    <location>
        <begin position="380"/>
        <end position="412"/>
    </location>
</feature>
<dbReference type="GO" id="GO:0008081">
    <property type="term" value="F:phosphoric diester hydrolase activity"/>
    <property type="evidence" value="ECO:0007669"/>
    <property type="project" value="InterPro"/>
</dbReference>
<feature type="region of interest" description="Disordered" evidence="5">
    <location>
        <begin position="202"/>
        <end position="225"/>
    </location>
</feature>
<accession>A0A9P5S780</accession>
<dbReference type="InterPro" id="IPR051578">
    <property type="entry name" value="GDPD"/>
</dbReference>
<evidence type="ECO:0000256" key="4">
    <source>
        <dbReference type="PROSITE-ProRule" id="PRU00023"/>
    </source>
</evidence>
<dbReference type="Pfam" id="PF03009">
    <property type="entry name" value="GDPD"/>
    <property type="match status" value="1"/>
</dbReference>
<evidence type="ECO:0000256" key="5">
    <source>
        <dbReference type="SAM" id="MobiDB-lite"/>
    </source>
</evidence>
<sequence>MKFGKQIQFQQITEWQSHYMSYKGLKKIINSLIQEKAQTSVTIAASPPPGSTPVIPEDEYSKFLQSQKAAFFFKLERELEKVNTFYLQKESELKVRLRSLIDKEKVILSRQGRPGTSSSINSLKEAFRQFEQDLNKLQKFVETNGTGFRKILKKWDKRSKSSTKELYLSRQVELQPCFNQDAMVELADNAAYHLLGLENIQQGNSRSSSAPSSPITTKSSPATGTRIISSPVQQQMDELETDLFNALTTNQSSLVQEILDRRLATPSALQNNSVSAESSLSNSANTITTNNTSSANNNTNQIGLENAREVVSRVFWRCCSEITTSDAIIQQLVKTGLINFKFVDDISDRTCLHEAAMVGRLSLLKLGVENGVSPECTDVYGRRPLHYVSMYGHADCATYLLSMKASMEATDHDGFRSLIYSIMNGHTKCVEIFLANNVEIEASQEGDSIPLSLACHYGHEDIAMMLIGRGANVIACNADGLEPLHITCREEDKYMCWTPLFYAASEGHVECVKILLEAGCNVNVVDELGKTPIYYAASEGHADCVELLVEAGGKVEGKASTSEDTAMDMPVPLTGISAIASSITSIADSALSAPEALSSPPSMDDLDMDFIPSLSLPPPIIPFRIYGHNYLDKKYQINLTLGHPNYREHNGQEKSSSRHGPVHLYGTAQISSLKLIISSRPDNGMIPHNVILPLGDDREVFGFQVDSLEHFTVEFDIFPTFGSKAIGRAVALPSTFSSLESSMGSGVLPLFDAHLKVVGELAFEYSVVRPFQGVRLEVGGRVETYWKSTNSIDSTISAATTPLVGTPSVMPVSTSTSGGALPHSTSQSLLVGNMIPSFITASSLSGEYIQLSVQLTRDFVPIVFANWHLPVEGFDLAVSDVTFSQFKRFGELVHQKAAGEEQDNINSRNASSWRSGEWRRKVYERWMSLEQVLKILPKHIGVNLELKYPTLSEKAHYRLTNSAEVNKFVDTILQTVYDSSSATHHRSFMISSFNPVICSAVNWKQPNYAVFFSTYCGYNKGRTTVSRSTEGSTLVGLKRKEPIDPESLPSPKHGSAAAQFPSLTASVSVSSVTSPMTSSGAGSPLLARSSAVSVTTSESDPEFHEDDKRCTSIKEAVKFARSNNLLGVICEATPLIQVPSLITHIKESGLILSSFGVGNKDPAQVQIQKSHGVDAFMVMENSHSTTISTTATTTSGGGSVYIGSIPDVEEGVLRYQNGVDSGSFTL</sequence>
<dbReference type="GO" id="GO:0046475">
    <property type="term" value="P:glycerophospholipid catabolic process"/>
    <property type="evidence" value="ECO:0007669"/>
    <property type="project" value="TreeGrafter"/>
</dbReference>
<dbReference type="InterPro" id="IPR030395">
    <property type="entry name" value="GP_PDE_dom"/>
</dbReference>
<dbReference type="Gene3D" id="1.25.40.20">
    <property type="entry name" value="Ankyrin repeat-containing domain"/>
    <property type="match status" value="3"/>
</dbReference>
<dbReference type="InterPro" id="IPR036770">
    <property type="entry name" value="Ankyrin_rpt-contain_sf"/>
</dbReference>
<feature type="repeat" description="ANK" evidence="4">
    <location>
        <begin position="446"/>
        <end position="478"/>
    </location>
</feature>
<feature type="compositionally biased region" description="Low complexity" evidence="5">
    <location>
        <begin position="205"/>
        <end position="223"/>
    </location>
</feature>
<dbReference type="InterPro" id="IPR017946">
    <property type="entry name" value="PLC-like_Pdiesterase_TIM-brl"/>
</dbReference>
<dbReference type="PROSITE" id="PS51704">
    <property type="entry name" value="GP_PDE"/>
    <property type="match status" value="1"/>
</dbReference>
<dbReference type="InterPro" id="IPR002110">
    <property type="entry name" value="Ankyrin_rpt"/>
</dbReference>
<dbReference type="PANTHER" id="PTHR22958:SF23">
    <property type="entry name" value="DEPENDENT KINASE INHIBITOR PHO81, PUTATIVE (AFU_ORTHOLOGUE AFUA_4G06020)-RELATED"/>
    <property type="match status" value="1"/>
</dbReference>
<dbReference type="InterPro" id="IPR004331">
    <property type="entry name" value="SPX_dom"/>
</dbReference>
<dbReference type="Gene3D" id="3.20.20.190">
    <property type="entry name" value="Phosphatidylinositol (PI) phosphodiesterase"/>
    <property type="match status" value="1"/>
</dbReference>
<dbReference type="Pfam" id="PF00023">
    <property type="entry name" value="Ank"/>
    <property type="match status" value="1"/>
</dbReference>
<dbReference type="Pfam" id="PF03105">
    <property type="entry name" value="SPX"/>
    <property type="match status" value="2"/>
</dbReference>
<feature type="region of interest" description="Disordered" evidence="5">
    <location>
        <begin position="1029"/>
        <end position="1057"/>
    </location>
</feature>
<dbReference type="CDD" id="cd14483">
    <property type="entry name" value="SPX_PHO81_NUC-2_like"/>
    <property type="match status" value="1"/>
</dbReference>
<feature type="domain" description="SPX" evidence="6">
    <location>
        <begin position="1"/>
        <end position="169"/>
    </location>
</feature>
<evidence type="ECO:0000256" key="2">
    <source>
        <dbReference type="ARBA" id="ARBA00022801"/>
    </source>
</evidence>
<evidence type="ECO:0000259" key="7">
    <source>
        <dbReference type="PROSITE" id="PS51704"/>
    </source>
</evidence>
<feature type="repeat" description="ANK" evidence="4">
    <location>
        <begin position="528"/>
        <end position="560"/>
    </location>
</feature>
<protein>
    <submittedName>
        <fullName evidence="8">Phosphate system positive regulatory protein pho81</fullName>
    </submittedName>
</protein>
<dbReference type="EMBL" id="JAAAUQ010000010">
    <property type="protein sequence ID" value="KAF9156866.1"/>
    <property type="molecule type" value="Genomic_DNA"/>
</dbReference>
<feature type="repeat" description="ANK" evidence="4">
    <location>
        <begin position="498"/>
        <end position="527"/>
    </location>
</feature>
<feature type="domain" description="GP-PDE" evidence="7">
    <location>
        <begin position="809"/>
        <end position="1106"/>
    </location>
</feature>
<dbReference type="InterPro" id="IPR057506">
    <property type="entry name" value="C2_GPCPD1"/>
</dbReference>
<dbReference type="Proteomes" id="UP000748756">
    <property type="component" value="Unassembled WGS sequence"/>
</dbReference>
<evidence type="ECO:0000313" key="8">
    <source>
        <dbReference type="EMBL" id="KAF9156866.1"/>
    </source>
</evidence>
<dbReference type="SMART" id="SM00248">
    <property type="entry name" value="ANK"/>
    <property type="match status" value="7"/>
</dbReference>
<evidence type="ECO:0000256" key="1">
    <source>
        <dbReference type="ARBA" id="ARBA00022737"/>
    </source>
</evidence>
<dbReference type="Pfam" id="PF25329">
    <property type="entry name" value="C2_GDE1"/>
    <property type="match status" value="1"/>
</dbReference>
<proteinExistence type="predicted"/>
<dbReference type="SUPFAM" id="SSF48403">
    <property type="entry name" value="Ankyrin repeat"/>
    <property type="match status" value="1"/>
</dbReference>
<dbReference type="Pfam" id="PF12796">
    <property type="entry name" value="Ank_2"/>
    <property type="match status" value="2"/>
</dbReference>
<name>A0A9P5S780_9FUNG</name>
<evidence type="ECO:0000259" key="6">
    <source>
        <dbReference type="PROSITE" id="PS51382"/>
    </source>
</evidence>
<keyword evidence="2" id="KW-0378">Hydrolase</keyword>
<dbReference type="PROSITE" id="PS50088">
    <property type="entry name" value="ANK_REPEAT"/>
    <property type="match status" value="4"/>
</dbReference>
<organism evidence="8 9">
    <name type="scientific">Linnemannia schmuckeri</name>
    <dbReference type="NCBI Taxonomy" id="64567"/>
    <lineage>
        <taxon>Eukaryota</taxon>
        <taxon>Fungi</taxon>
        <taxon>Fungi incertae sedis</taxon>
        <taxon>Mucoromycota</taxon>
        <taxon>Mortierellomycotina</taxon>
        <taxon>Mortierellomycetes</taxon>
        <taxon>Mortierellales</taxon>
        <taxon>Mortierellaceae</taxon>
        <taxon>Linnemannia</taxon>
    </lineage>
</organism>
<keyword evidence="9" id="KW-1185">Reference proteome</keyword>
<reference evidence="8" key="1">
    <citation type="journal article" date="2020" name="Fungal Divers.">
        <title>Resolving the Mortierellaceae phylogeny through synthesis of multi-gene phylogenetics and phylogenomics.</title>
        <authorList>
            <person name="Vandepol N."/>
            <person name="Liber J."/>
            <person name="Desiro A."/>
            <person name="Na H."/>
            <person name="Kennedy M."/>
            <person name="Barry K."/>
            <person name="Grigoriev I.V."/>
            <person name="Miller A.N."/>
            <person name="O'Donnell K."/>
            <person name="Stajich J.E."/>
            <person name="Bonito G."/>
        </authorList>
    </citation>
    <scope>NUCLEOTIDE SEQUENCE</scope>
    <source>
        <strain evidence="8">NRRL 6426</strain>
    </source>
</reference>
<evidence type="ECO:0000256" key="3">
    <source>
        <dbReference type="ARBA" id="ARBA00023043"/>
    </source>
</evidence>
<dbReference type="PANTHER" id="PTHR22958">
    <property type="entry name" value="GLYCEROPHOSPHORYL DIESTER PHOSPHODIESTERASE"/>
    <property type="match status" value="1"/>
</dbReference>